<protein>
    <submittedName>
        <fullName evidence="1">Uncharacterized protein</fullName>
    </submittedName>
</protein>
<proteinExistence type="predicted"/>
<dbReference type="RefSeq" id="WP_270037868.1">
    <property type="nucleotide sequence ID" value="NZ_JAPDOD010000002.1"/>
</dbReference>
<sequence length="48" mass="5092">MSRSGDGDTSAAPPVAAVLDPRVRWTAREWDFVADGARAPSPGVIREP</sequence>
<dbReference type="Proteomes" id="UP001149140">
    <property type="component" value="Unassembled WGS sequence"/>
</dbReference>
<accession>A0A9X3RYH6</accession>
<comment type="caution">
    <text evidence="1">The sequence shown here is derived from an EMBL/GenBank/DDBJ whole genome shotgun (WGS) entry which is preliminary data.</text>
</comment>
<evidence type="ECO:0000313" key="1">
    <source>
        <dbReference type="EMBL" id="MDA0159194.1"/>
    </source>
</evidence>
<reference evidence="1" key="1">
    <citation type="submission" date="2022-10" db="EMBL/GenBank/DDBJ databases">
        <title>The WGS of Solirubrobacter ginsenosidimutans DSM 21036.</title>
        <authorList>
            <person name="Jiang Z."/>
        </authorList>
    </citation>
    <scope>NUCLEOTIDE SEQUENCE</scope>
    <source>
        <strain evidence="1">DSM 21036</strain>
    </source>
</reference>
<keyword evidence="2" id="KW-1185">Reference proteome</keyword>
<dbReference type="AlphaFoldDB" id="A0A9X3RYH6"/>
<gene>
    <name evidence="1" type="ORF">OM076_02860</name>
</gene>
<organism evidence="1 2">
    <name type="scientific">Solirubrobacter ginsenosidimutans</name>
    <dbReference type="NCBI Taxonomy" id="490573"/>
    <lineage>
        <taxon>Bacteria</taxon>
        <taxon>Bacillati</taxon>
        <taxon>Actinomycetota</taxon>
        <taxon>Thermoleophilia</taxon>
        <taxon>Solirubrobacterales</taxon>
        <taxon>Solirubrobacteraceae</taxon>
        <taxon>Solirubrobacter</taxon>
    </lineage>
</organism>
<dbReference type="EMBL" id="JAPDOD010000002">
    <property type="protein sequence ID" value="MDA0159194.1"/>
    <property type="molecule type" value="Genomic_DNA"/>
</dbReference>
<evidence type="ECO:0000313" key="2">
    <source>
        <dbReference type="Proteomes" id="UP001149140"/>
    </source>
</evidence>
<name>A0A9X3RYH6_9ACTN</name>